<evidence type="ECO:0000313" key="1">
    <source>
        <dbReference type="EMBL" id="VVE58394.1"/>
    </source>
</evidence>
<sequence length="65" mass="7608">MCSVRELFELLKERMHEFLVQRIDPALATHHRQRDYLASHIAQFNRTFILLPTTHWAIASSSGES</sequence>
<evidence type="ECO:0000313" key="2">
    <source>
        <dbReference type="Proteomes" id="UP000414233"/>
    </source>
</evidence>
<reference evidence="1 2" key="1">
    <citation type="submission" date="2019-08" db="EMBL/GenBank/DDBJ databases">
        <authorList>
            <person name="Peeters C."/>
        </authorList>
    </citation>
    <scope>NUCLEOTIDE SEQUENCE [LARGE SCALE GENOMIC DNA]</scope>
    <source>
        <strain evidence="1 2">LMG 30175</strain>
    </source>
</reference>
<dbReference type="EMBL" id="CABPRZ010000036">
    <property type="protein sequence ID" value="VVE58394.1"/>
    <property type="molecule type" value="Genomic_DNA"/>
</dbReference>
<keyword evidence="2" id="KW-1185">Reference proteome</keyword>
<gene>
    <name evidence="1" type="ORF">PTE30175_05233</name>
</gene>
<organism evidence="1 2">
    <name type="scientific">Pandoraea terrae</name>
    <dbReference type="NCBI Taxonomy" id="1537710"/>
    <lineage>
        <taxon>Bacteria</taxon>
        <taxon>Pseudomonadati</taxon>
        <taxon>Pseudomonadota</taxon>
        <taxon>Betaproteobacteria</taxon>
        <taxon>Burkholderiales</taxon>
        <taxon>Burkholderiaceae</taxon>
        <taxon>Pandoraea</taxon>
    </lineage>
</organism>
<accession>A0A5E4ZBF0</accession>
<dbReference type="AlphaFoldDB" id="A0A5E4ZBF0"/>
<name>A0A5E4ZBF0_9BURK</name>
<protein>
    <submittedName>
        <fullName evidence="1">Uncharacterized protein</fullName>
    </submittedName>
</protein>
<dbReference type="Proteomes" id="UP000414233">
    <property type="component" value="Unassembled WGS sequence"/>
</dbReference>
<proteinExistence type="predicted"/>